<dbReference type="OrthoDB" id="9815894at2"/>
<proteinExistence type="predicted"/>
<dbReference type="PANTHER" id="PTHR12788">
    <property type="entry name" value="PROTEIN-TYROSINE SULFOTRANSFERASE 2"/>
    <property type="match status" value="1"/>
</dbReference>
<dbReference type="Gene3D" id="3.40.50.300">
    <property type="entry name" value="P-loop containing nucleotide triphosphate hydrolases"/>
    <property type="match status" value="1"/>
</dbReference>
<dbReference type="InterPro" id="IPR027417">
    <property type="entry name" value="P-loop_NTPase"/>
</dbReference>
<evidence type="ECO:0000256" key="1">
    <source>
        <dbReference type="ARBA" id="ARBA00022679"/>
    </source>
</evidence>
<sequence length="521" mass="58359">MNDISTLHKRAIAALNKKDYAGCHHNVMAILQQDKYFADGYFLLAMIAAQHQNALKATQLIEQALKLSPDNTEYMAQLARQYVVLHRHIDAKSLVDKALALNPTNTLTLDTLGVVLNQLGLHDAALPLFQQVVLASPDNTQFQFNLGATYKFLGQFEQAKGAFEQCIKLTPDFAKAYMSLSSLSSTTSTVLSLDNLAKINAKSADDKLYLAHAKARLHESSGDYAGAYRELFEAKQHKLASLNYSFEADQHMFDSLHQVFGEGKIKASNIENSEAIFIVGMPRTGTTLLERIVSNNPQVCSAGELQYFGQLLKRLSASQSPHVIDPPTIDAASHMSLDELGQAYIDSTRVLTGSHEHFIDKMPLNVLYAGFMLNALPNSKVLCLARNPLDTIISNYRQLFAVNYSYYNYAYSLESCARYYIEFVKLSQLWQRLFPDNYLTVNYEELVQDPERVSRQIYQFCGLSWDPSCLDIASNKQAVATASAVQVRSSITDKNIGNWRRYDAELDKVKSLLDEAGIVWQ</sequence>
<protein>
    <submittedName>
        <fullName evidence="3">Tetratricopeptide repeat-containing protein</fullName>
    </submittedName>
</protein>
<accession>A0A1I0FGV1</accession>
<dbReference type="PROSITE" id="PS50005">
    <property type="entry name" value="TPR"/>
    <property type="match status" value="3"/>
</dbReference>
<dbReference type="GO" id="GO:0008476">
    <property type="term" value="F:protein-tyrosine sulfotransferase activity"/>
    <property type="evidence" value="ECO:0007669"/>
    <property type="project" value="InterPro"/>
</dbReference>
<dbReference type="RefSeq" id="WP_093330002.1">
    <property type="nucleotide sequence ID" value="NZ_AP027363.1"/>
</dbReference>
<dbReference type="Pfam" id="PF13181">
    <property type="entry name" value="TPR_8"/>
    <property type="match status" value="1"/>
</dbReference>
<dbReference type="SUPFAM" id="SSF52540">
    <property type="entry name" value="P-loop containing nucleoside triphosphate hydrolases"/>
    <property type="match status" value="1"/>
</dbReference>
<dbReference type="STRING" id="349064.SAMN05660429_02123"/>
<name>A0A1I0FGV1_THASX</name>
<reference evidence="3 4" key="1">
    <citation type="submission" date="2016-10" db="EMBL/GenBank/DDBJ databases">
        <authorList>
            <person name="de Groot N.N."/>
        </authorList>
    </citation>
    <scope>NUCLEOTIDE SEQUENCE [LARGE SCALE GENOMIC DNA]</scope>
    <source>
        <strain evidence="3 4">DSM 19706</strain>
    </source>
</reference>
<dbReference type="AlphaFoldDB" id="A0A1I0FGV1"/>
<dbReference type="Gene3D" id="1.25.40.10">
    <property type="entry name" value="Tetratricopeptide repeat domain"/>
    <property type="match status" value="1"/>
</dbReference>
<evidence type="ECO:0000256" key="2">
    <source>
        <dbReference type="PROSITE-ProRule" id="PRU00339"/>
    </source>
</evidence>
<dbReference type="InterPro" id="IPR026634">
    <property type="entry name" value="TPST-like"/>
</dbReference>
<dbReference type="InterPro" id="IPR019734">
    <property type="entry name" value="TPR_rpt"/>
</dbReference>
<dbReference type="SUPFAM" id="SSF48452">
    <property type="entry name" value="TPR-like"/>
    <property type="match status" value="1"/>
</dbReference>
<dbReference type="PANTHER" id="PTHR12788:SF10">
    <property type="entry name" value="PROTEIN-TYROSINE SULFOTRANSFERASE"/>
    <property type="match status" value="1"/>
</dbReference>
<feature type="repeat" description="TPR" evidence="2">
    <location>
        <begin position="140"/>
        <end position="173"/>
    </location>
</feature>
<evidence type="ECO:0000313" key="4">
    <source>
        <dbReference type="Proteomes" id="UP000199308"/>
    </source>
</evidence>
<dbReference type="InterPro" id="IPR011990">
    <property type="entry name" value="TPR-like_helical_dom_sf"/>
</dbReference>
<dbReference type="Pfam" id="PF13469">
    <property type="entry name" value="Sulfotransfer_3"/>
    <property type="match status" value="1"/>
</dbReference>
<feature type="repeat" description="TPR" evidence="2">
    <location>
        <begin position="106"/>
        <end position="139"/>
    </location>
</feature>
<evidence type="ECO:0000313" key="3">
    <source>
        <dbReference type="EMBL" id="SET57242.1"/>
    </source>
</evidence>
<dbReference type="Proteomes" id="UP000199308">
    <property type="component" value="Unassembled WGS sequence"/>
</dbReference>
<dbReference type="SMART" id="SM00028">
    <property type="entry name" value="TPR"/>
    <property type="match status" value="4"/>
</dbReference>
<keyword evidence="4" id="KW-1185">Reference proteome</keyword>
<organism evidence="3 4">
    <name type="scientific">Thalassotalea agarivorans</name>
    <name type="common">Thalassomonas agarivorans</name>
    <dbReference type="NCBI Taxonomy" id="349064"/>
    <lineage>
        <taxon>Bacteria</taxon>
        <taxon>Pseudomonadati</taxon>
        <taxon>Pseudomonadota</taxon>
        <taxon>Gammaproteobacteria</taxon>
        <taxon>Alteromonadales</taxon>
        <taxon>Colwelliaceae</taxon>
        <taxon>Thalassotalea</taxon>
    </lineage>
</organism>
<gene>
    <name evidence="3" type="ORF">SAMN05660429_02123</name>
</gene>
<dbReference type="EMBL" id="FOHK01000009">
    <property type="protein sequence ID" value="SET57242.1"/>
    <property type="molecule type" value="Genomic_DNA"/>
</dbReference>
<feature type="repeat" description="TPR" evidence="2">
    <location>
        <begin position="38"/>
        <end position="71"/>
    </location>
</feature>
<keyword evidence="2" id="KW-0802">TPR repeat</keyword>
<keyword evidence="1" id="KW-0808">Transferase</keyword>